<evidence type="ECO:0000313" key="2">
    <source>
        <dbReference type="EMBL" id="MFB9447270.1"/>
    </source>
</evidence>
<evidence type="ECO:0000256" key="1">
    <source>
        <dbReference type="SAM" id="MobiDB-lite"/>
    </source>
</evidence>
<reference evidence="2 3" key="1">
    <citation type="submission" date="2024-09" db="EMBL/GenBank/DDBJ databases">
        <authorList>
            <person name="Sun Q."/>
            <person name="Mori K."/>
        </authorList>
    </citation>
    <scope>NUCLEOTIDE SEQUENCE [LARGE SCALE GENOMIC DNA]</scope>
    <source>
        <strain evidence="2 3">JCM 3307</strain>
    </source>
</reference>
<feature type="region of interest" description="Disordered" evidence="1">
    <location>
        <begin position="39"/>
        <end position="59"/>
    </location>
</feature>
<proteinExistence type="predicted"/>
<comment type="caution">
    <text evidence="2">The sequence shown here is derived from an EMBL/GenBank/DDBJ whole genome shotgun (WGS) entry which is preliminary data.</text>
</comment>
<name>A0ABV5MEI4_9ACTN</name>
<dbReference type="RefSeq" id="WP_223092482.1">
    <property type="nucleotide sequence ID" value="NZ_CP061913.1"/>
</dbReference>
<gene>
    <name evidence="2" type="ORF">ACFFTR_29620</name>
</gene>
<protein>
    <submittedName>
        <fullName evidence="2">Uncharacterized protein</fullName>
    </submittedName>
</protein>
<evidence type="ECO:0000313" key="3">
    <source>
        <dbReference type="Proteomes" id="UP001589608"/>
    </source>
</evidence>
<accession>A0ABV5MEI4</accession>
<keyword evidence="3" id="KW-1185">Reference proteome</keyword>
<dbReference type="Proteomes" id="UP001589608">
    <property type="component" value="Unassembled WGS sequence"/>
</dbReference>
<organism evidence="2 3">
    <name type="scientific">Dactylosporangium vinaceum</name>
    <dbReference type="NCBI Taxonomy" id="53362"/>
    <lineage>
        <taxon>Bacteria</taxon>
        <taxon>Bacillati</taxon>
        <taxon>Actinomycetota</taxon>
        <taxon>Actinomycetes</taxon>
        <taxon>Micromonosporales</taxon>
        <taxon>Micromonosporaceae</taxon>
        <taxon>Dactylosporangium</taxon>
    </lineage>
</organism>
<dbReference type="EMBL" id="JBHMCA010000052">
    <property type="protein sequence ID" value="MFB9447270.1"/>
    <property type="molecule type" value="Genomic_DNA"/>
</dbReference>
<sequence>MTGWLADRSVRTKVLLVVAVLGLVAPAGSVVASRRLRQVRTGSSSDEAARRSGDLQQIV</sequence>